<dbReference type="Proteomes" id="UP000178254">
    <property type="component" value="Unassembled WGS sequence"/>
</dbReference>
<keyword evidence="1" id="KW-0812">Transmembrane</keyword>
<gene>
    <name evidence="2" type="ORF">A2538_01545</name>
</gene>
<feature type="transmembrane region" description="Helical" evidence="1">
    <location>
        <begin position="62"/>
        <end position="82"/>
    </location>
</feature>
<dbReference type="AlphaFoldDB" id="A0A1F6PDF1"/>
<keyword evidence="1" id="KW-1133">Transmembrane helix</keyword>
<feature type="transmembrane region" description="Helical" evidence="1">
    <location>
        <begin position="37"/>
        <end position="56"/>
    </location>
</feature>
<name>A0A1F6PDF1_9BACT</name>
<evidence type="ECO:0000313" key="3">
    <source>
        <dbReference type="Proteomes" id="UP000178254"/>
    </source>
</evidence>
<dbReference type="STRING" id="1798709.A2538_01545"/>
<sequence>MFGNLQYIVFFGAIVHLCGTFFYLRNTLRGVTKPNRVSFLMWGIAPLISTAAAILAGVGWAILPTFLAGFGPLIIFVASFANKNAYWKLGFFDYICGLLSASALVLWVVTNNPLLAILFALLSDVAAAIPTLIKSWNFPETETAVSYVTSGFSAFTGFFAVQRGDISEYIFGLYIITMNIIILSFLYRKKIAAKFVKL</sequence>
<dbReference type="EMBL" id="MFRE01000011">
    <property type="protein sequence ID" value="OGH94197.1"/>
    <property type="molecule type" value="Genomic_DNA"/>
</dbReference>
<evidence type="ECO:0000256" key="1">
    <source>
        <dbReference type="SAM" id="Phobius"/>
    </source>
</evidence>
<feature type="transmembrane region" description="Helical" evidence="1">
    <location>
        <begin position="169"/>
        <end position="187"/>
    </location>
</feature>
<accession>A0A1F6PDF1</accession>
<keyword evidence="1" id="KW-0472">Membrane</keyword>
<organism evidence="2 3">
    <name type="scientific">Candidatus Magasanikbacteria bacterium RIFOXYD2_FULL_41_14</name>
    <dbReference type="NCBI Taxonomy" id="1798709"/>
    <lineage>
        <taxon>Bacteria</taxon>
        <taxon>Candidatus Magasanikiibacteriota</taxon>
    </lineage>
</organism>
<proteinExistence type="predicted"/>
<reference evidence="2 3" key="1">
    <citation type="journal article" date="2016" name="Nat. Commun.">
        <title>Thousands of microbial genomes shed light on interconnected biogeochemical processes in an aquifer system.</title>
        <authorList>
            <person name="Anantharaman K."/>
            <person name="Brown C.T."/>
            <person name="Hug L.A."/>
            <person name="Sharon I."/>
            <person name="Castelle C.J."/>
            <person name="Probst A.J."/>
            <person name="Thomas B.C."/>
            <person name="Singh A."/>
            <person name="Wilkins M.J."/>
            <person name="Karaoz U."/>
            <person name="Brodie E.L."/>
            <person name="Williams K.H."/>
            <person name="Hubbard S.S."/>
            <person name="Banfield J.F."/>
        </authorList>
    </citation>
    <scope>NUCLEOTIDE SEQUENCE [LARGE SCALE GENOMIC DNA]</scope>
</reference>
<feature type="transmembrane region" description="Helical" evidence="1">
    <location>
        <begin position="89"/>
        <end position="108"/>
    </location>
</feature>
<feature type="transmembrane region" description="Helical" evidence="1">
    <location>
        <begin position="114"/>
        <end position="133"/>
    </location>
</feature>
<evidence type="ECO:0000313" key="2">
    <source>
        <dbReference type="EMBL" id="OGH94197.1"/>
    </source>
</evidence>
<feature type="transmembrane region" description="Helical" evidence="1">
    <location>
        <begin position="145"/>
        <end position="163"/>
    </location>
</feature>
<protein>
    <submittedName>
        <fullName evidence="2">Uncharacterized protein</fullName>
    </submittedName>
</protein>
<feature type="transmembrane region" description="Helical" evidence="1">
    <location>
        <begin position="6"/>
        <end position="25"/>
    </location>
</feature>
<comment type="caution">
    <text evidence="2">The sequence shown here is derived from an EMBL/GenBank/DDBJ whole genome shotgun (WGS) entry which is preliminary data.</text>
</comment>